<evidence type="ECO:0000313" key="1">
    <source>
        <dbReference type="Ensembl" id="ENSPCEP00000019862.1"/>
    </source>
</evidence>
<dbReference type="Proteomes" id="UP000694393">
    <property type="component" value="Unplaced"/>
</dbReference>
<keyword evidence="2" id="KW-1185">Reference proteome</keyword>
<organism evidence="1 2">
    <name type="scientific">Pelusios castaneus</name>
    <name type="common">West African mud turtle</name>
    <dbReference type="NCBI Taxonomy" id="367368"/>
    <lineage>
        <taxon>Eukaryota</taxon>
        <taxon>Metazoa</taxon>
        <taxon>Chordata</taxon>
        <taxon>Craniata</taxon>
        <taxon>Vertebrata</taxon>
        <taxon>Euteleostomi</taxon>
        <taxon>Archelosauria</taxon>
        <taxon>Testudinata</taxon>
        <taxon>Testudines</taxon>
        <taxon>Pleurodira</taxon>
        <taxon>Pelomedusidae</taxon>
        <taxon>Pelusios</taxon>
    </lineage>
</organism>
<sequence>MGNTPLPATSPRHKLCRNAHSRLESYHLEANRECNLQHIGSQKNHLNTSQTLMILSSQCPRREEIFSWLMIKILPFLIYTWGTEAQGRLRELPRFKQEVSGRRAGPPPL</sequence>
<evidence type="ECO:0000313" key="2">
    <source>
        <dbReference type="Proteomes" id="UP000694393"/>
    </source>
</evidence>
<protein>
    <submittedName>
        <fullName evidence="1">Uncharacterized protein</fullName>
    </submittedName>
</protein>
<proteinExistence type="predicted"/>
<name>A0A8C8SHJ7_9SAUR</name>
<dbReference type="AlphaFoldDB" id="A0A8C8SHJ7"/>
<reference evidence="1" key="1">
    <citation type="submission" date="2025-08" db="UniProtKB">
        <authorList>
            <consortium name="Ensembl"/>
        </authorList>
    </citation>
    <scope>IDENTIFICATION</scope>
</reference>
<accession>A0A8C8SHJ7</accession>
<reference evidence="1" key="2">
    <citation type="submission" date="2025-09" db="UniProtKB">
        <authorList>
            <consortium name="Ensembl"/>
        </authorList>
    </citation>
    <scope>IDENTIFICATION</scope>
</reference>
<dbReference type="Ensembl" id="ENSPCET00000020532.1">
    <property type="protein sequence ID" value="ENSPCEP00000019862.1"/>
    <property type="gene ID" value="ENSPCEG00000015393.1"/>
</dbReference>